<dbReference type="EMBL" id="LGGS01000098">
    <property type="protein sequence ID" value="KUK82330.1"/>
    <property type="molecule type" value="Genomic_DNA"/>
</dbReference>
<dbReference type="AlphaFoldDB" id="A0A124FYV2"/>
<feature type="domain" description="4Fe-4S Mo/W bis-MGD-type" evidence="9">
    <location>
        <begin position="53"/>
        <end position="109"/>
    </location>
</feature>
<dbReference type="Pfam" id="PF04879">
    <property type="entry name" value="Molybdop_Fe4S4"/>
    <property type="match status" value="1"/>
</dbReference>
<sequence length="208" mass="22902">MRKLNRRDFLRSLGLGTAGTAILEGASATPAMASTAEGKLPTFDVGPLKIKKAKETPSVCAFCGCGCGLIVYSEGNKIINIEGDPDNPNNEGTMCCKGIAIGDANTVVNPKRRRVPNDRRLTEVLYRAPGSDKWEKKDWNWALSEIAKRIKKTRDETFEEKDENGITVNRTQAIAQLGSASIDNEENYLMHKLMRALGVVNMDHHARL</sequence>
<dbReference type="GO" id="GO:0016491">
    <property type="term" value="F:oxidoreductase activity"/>
    <property type="evidence" value="ECO:0007669"/>
    <property type="project" value="UniProtKB-KW"/>
</dbReference>
<keyword evidence="6" id="KW-0560">Oxidoreductase</keyword>
<comment type="similarity">
    <text evidence="3">Belongs to the prokaryotic molybdopterin-containing oxidoreductase family.</text>
</comment>
<evidence type="ECO:0000256" key="1">
    <source>
        <dbReference type="ARBA" id="ARBA00001966"/>
    </source>
</evidence>
<evidence type="ECO:0000256" key="8">
    <source>
        <dbReference type="ARBA" id="ARBA00023014"/>
    </source>
</evidence>
<dbReference type="GO" id="GO:0030313">
    <property type="term" value="C:cell envelope"/>
    <property type="evidence" value="ECO:0007669"/>
    <property type="project" value="UniProtKB-SubCell"/>
</dbReference>
<comment type="caution">
    <text evidence="10">The sequence shown here is derived from an EMBL/GenBank/DDBJ whole genome shotgun (WGS) entry which is preliminary data.</text>
</comment>
<dbReference type="SUPFAM" id="SSF53706">
    <property type="entry name" value="Formate dehydrogenase/DMSO reductase, domains 1-3"/>
    <property type="match status" value="1"/>
</dbReference>
<dbReference type="PROSITE" id="PS51669">
    <property type="entry name" value="4FE4S_MOW_BIS_MGD"/>
    <property type="match status" value="1"/>
</dbReference>
<evidence type="ECO:0000256" key="5">
    <source>
        <dbReference type="ARBA" id="ARBA00022723"/>
    </source>
</evidence>
<evidence type="ECO:0000256" key="2">
    <source>
        <dbReference type="ARBA" id="ARBA00004196"/>
    </source>
</evidence>
<keyword evidence="5" id="KW-0479">Metal-binding</keyword>
<dbReference type="InterPro" id="IPR006963">
    <property type="entry name" value="Mopterin_OxRdtase_4Fe-4S_dom"/>
</dbReference>
<dbReference type="GO" id="GO:0030151">
    <property type="term" value="F:molybdenum ion binding"/>
    <property type="evidence" value="ECO:0007669"/>
    <property type="project" value="TreeGrafter"/>
</dbReference>
<keyword evidence="8" id="KW-0411">Iron-sulfur</keyword>
<keyword evidence="7" id="KW-0408">Iron</keyword>
<comment type="cofactor">
    <cofactor evidence="1">
        <name>[4Fe-4S] cluster</name>
        <dbReference type="ChEBI" id="CHEBI:49883"/>
    </cofactor>
</comment>
<dbReference type="InterPro" id="IPR006311">
    <property type="entry name" value="TAT_signal"/>
</dbReference>
<dbReference type="GO" id="GO:0009061">
    <property type="term" value="P:anaerobic respiration"/>
    <property type="evidence" value="ECO:0007669"/>
    <property type="project" value="TreeGrafter"/>
</dbReference>
<dbReference type="PANTHER" id="PTHR43598">
    <property type="entry name" value="TUNGSTEN-CONTAINING FORMYLMETHANOFURAN DEHYDROGENASE 2 SUBUNIT B"/>
    <property type="match status" value="1"/>
</dbReference>
<dbReference type="Gene3D" id="3.40.50.740">
    <property type="match status" value="1"/>
</dbReference>
<dbReference type="PROSITE" id="PS51318">
    <property type="entry name" value="TAT"/>
    <property type="match status" value="1"/>
</dbReference>
<dbReference type="PATRIC" id="fig|110500.4.peg.735"/>
<evidence type="ECO:0000313" key="11">
    <source>
        <dbReference type="Proteomes" id="UP000054705"/>
    </source>
</evidence>
<dbReference type="GO" id="GO:0009055">
    <property type="term" value="F:electron transfer activity"/>
    <property type="evidence" value="ECO:0007669"/>
    <property type="project" value="TreeGrafter"/>
</dbReference>
<evidence type="ECO:0000256" key="3">
    <source>
        <dbReference type="ARBA" id="ARBA00010312"/>
    </source>
</evidence>
<dbReference type="Gene3D" id="2.20.25.90">
    <property type="entry name" value="ADC-like domains"/>
    <property type="match status" value="1"/>
</dbReference>
<gene>
    <name evidence="10" type="ORF">XD97_0459</name>
</gene>
<organism evidence="10 11">
    <name type="scientific">Pelotomaculum thermopropionicum</name>
    <dbReference type="NCBI Taxonomy" id="110500"/>
    <lineage>
        <taxon>Bacteria</taxon>
        <taxon>Bacillati</taxon>
        <taxon>Bacillota</taxon>
        <taxon>Clostridia</taxon>
        <taxon>Eubacteriales</taxon>
        <taxon>Desulfotomaculaceae</taxon>
        <taxon>Pelotomaculum</taxon>
    </lineage>
</organism>
<protein>
    <submittedName>
        <fullName evidence="10">Putative formate dehydrogenase</fullName>
    </submittedName>
</protein>
<dbReference type="Proteomes" id="UP000054705">
    <property type="component" value="Unassembled WGS sequence"/>
</dbReference>
<dbReference type="PANTHER" id="PTHR43598:SF1">
    <property type="entry name" value="FORMATE DEHYDROGENASE-O MAJOR SUBUNIT"/>
    <property type="match status" value="1"/>
</dbReference>
<dbReference type="SMART" id="SM00926">
    <property type="entry name" value="Molybdop_Fe4S4"/>
    <property type="match status" value="1"/>
</dbReference>
<evidence type="ECO:0000256" key="7">
    <source>
        <dbReference type="ARBA" id="ARBA00023004"/>
    </source>
</evidence>
<keyword evidence="4" id="KW-0004">4Fe-4S</keyword>
<evidence type="ECO:0000259" key="9">
    <source>
        <dbReference type="PROSITE" id="PS51669"/>
    </source>
</evidence>
<accession>A0A124FYV2</accession>
<proteinExistence type="inferred from homology"/>
<dbReference type="GO" id="GO:0051539">
    <property type="term" value="F:4 iron, 4 sulfur cluster binding"/>
    <property type="evidence" value="ECO:0007669"/>
    <property type="project" value="UniProtKB-KW"/>
</dbReference>
<reference evidence="11" key="1">
    <citation type="journal article" date="2015" name="MBio">
        <title>Genome-Resolved Metagenomic Analysis Reveals Roles for Candidate Phyla and Other Microbial Community Members in Biogeochemical Transformations in Oil Reservoirs.</title>
        <authorList>
            <person name="Hu P."/>
            <person name="Tom L."/>
            <person name="Singh A."/>
            <person name="Thomas B.C."/>
            <person name="Baker B.J."/>
            <person name="Piceno Y.M."/>
            <person name="Andersen G.L."/>
            <person name="Banfield J.F."/>
        </authorList>
    </citation>
    <scope>NUCLEOTIDE SEQUENCE [LARGE SCALE GENOMIC DNA]</scope>
</reference>
<evidence type="ECO:0000313" key="10">
    <source>
        <dbReference type="EMBL" id="KUK82330.1"/>
    </source>
</evidence>
<comment type="subcellular location">
    <subcellularLocation>
        <location evidence="2">Cell envelope</location>
    </subcellularLocation>
</comment>
<evidence type="ECO:0000256" key="6">
    <source>
        <dbReference type="ARBA" id="ARBA00023002"/>
    </source>
</evidence>
<name>A0A124FYV2_9FIRM</name>
<evidence type="ECO:0000256" key="4">
    <source>
        <dbReference type="ARBA" id="ARBA00022485"/>
    </source>
</evidence>